<dbReference type="PROSITE" id="PS00678">
    <property type="entry name" value="WD_REPEATS_1"/>
    <property type="match status" value="1"/>
</dbReference>
<dbReference type="InterPro" id="IPR015943">
    <property type="entry name" value="WD40/YVTN_repeat-like_dom_sf"/>
</dbReference>
<name>A0A067M5W8_BOTB1</name>
<evidence type="ECO:0000256" key="5">
    <source>
        <dbReference type="ARBA" id="ARBA00038145"/>
    </source>
</evidence>
<dbReference type="CDD" id="cd00200">
    <property type="entry name" value="WD40"/>
    <property type="match status" value="1"/>
</dbReference>
<dbReference type="InParanoid" id="A0A067M5W8"/>
<evidence type="ECO:0000313" key="8">
    <source>
        <dbReference type="Proteomes" id="UP000027195"/>
    </source>
</evidence>
<dbReference type="GO" id="GO:0000398">
    <property type="term" value="P:mRNA splicing, via spliceosome"/>
    <property type="evidence" value="ECO:0007669"/>
    <property type="project" value="TreeGrafter"/>
</dbReference>
<comment type="subcellular location">
    <subcellularLocation>
        <location evidence="1">Cytoplasm</location>
    </subcellularLocation>
</comment>
<proteinExistence type="inferred from homology"/>
<dbReference type="Gene3D" id="2.130.10.10">
    <property type="entry name" value="YVTN repeat-like/Quinoprotein amine dehydrogenase"/>
    <property type="match status" value="1"/>
</dbReference>
<evidence type="ECO:0000313" key="7">
    <source>
        <dbReference type="EMBL" id="KDQ10105.1"/>
    </source>
</evidence>
<feature type="repeat" description="WD" evidence="6">
    <location>
        <begin position="298"/>
        <end position="318"/>
    </location>
</feature>
<accession>A0A067M5W8</accession>
<comment type="similarity">
    <text evidence="5">Belongs to the WD repeat MORG1 family.</text>
</comment>
<evidence type="ECO:0000256" key="4">
    <source>
        <dbReference type="ARBA" id="ARBA00022737"/>
    </source>
</evidence>
<dbReference type="PROSITE" id="PS50082">
    <property type="entry name" value="WD_REPEATS_2"/>
    <property type="match status" value="4"/>
</dbReference>
<dbReference type="PRINTS" id="PR00320">
    <property type="entry name" value="GPROTEINBRPT"/>
</dbReference>
<keyword evidence="8" id="KW-1185">Reference proteome</keyword>
<dbReference type="GO" id="GO:0005737">
    <property type="term" value="C:cytoplasm"/>
    <property type="evidence" value="ECO:0007669"/>
    <property type="project" value="UniProtKB-SubCell"/>
</dbReference>
<keyword evidence="4" id="KW-0677">Repeat</keyword>
<dbReference type="PROSITE" id="PS50294">
    <property type="entry name" value="WD_REPEATS_REGION"/>
    <property type="match status" value="3"/>
</dbReference>
<dbReference type="FunCoup" id="A0A067M5W8">
    <property type="interactions" value="138"/>
</dbReference>
<dbReference type="InterPro" id="IPR020472">
    <property type="entry name" value="WD40_PAC1"/>
</dbReference>
<feature type="repeat" description="WD" evidence="6">
    <location>
        <begin position="65"/>
        <end position="106"/>
    </location>
</feature>
<reference evidence="8" key="1">
    <citation type="journal article" date="2014" name="Proc. Natl. Acad. Sci. U.S.A.">
        <title>Extensive sampling of basidiomycete genomes demonstrates inadequacy of the white-rot/brown-rot paradigm for wood decay fungi.</title>
        <authorList>
            <person name="Riley R."/>
            <person name="Salamov A.A."/>
            <person name="Brown D.W."/>
            <person name="Nagy L.G."/>
            <person name="Floudas D."/>
            <person name="Held B.W."/>
            <person name="Levasseur A."/>
            <person name="Lombard V."/>
            <person name="Morin E."/>
            <person name="Otillar R."/>
            <person name="Lindquist E.A."/>
            <person name="Sun H."/>
            <person name="LaButti K.M."/>
            <person name="Schmutz J."/>
            <person name="Jabbour D."/>
            <person name="Luo H."/>
            <person name="Baker S.E."/>
            <person name="Pisabarro A.G."/>
            <person name="Walton J.D."/>
            <person name="Blanchette R.A."/>
            <person name="Henrissat B."/>
            <person name="Martin F."/>
            <person name="Cullen D."/>
            <person name="Hibbett D.S."/>
            <person name="Grigoriev I.V."/>
        </authorList>
    </citation>
    <scope>NUCLEOTIDE SEQUENCE [LARGE SCALE GENOMIC DNA]</scope>
    <source>
        <strain evidence="8">FD-172 SS1</strain>
    </source>
</reference>
<organism evidence="7 8">
    <name type="scientific">Botryobasidium botryosum (strain FD-172 SS1)</name>
    <dbReference type="NCBI Taxonomy" id="930990"/>
    <lineage>
        <taxon>Eukaryota</taxon>
        <taxon>Fungi</taxon>
        <taxon>Dikarya</taxon>
        <taxon>Basidiomycota</taxon>
        <taxon>Agaricomycotina</taxon>
        <taxon>Agaricomycetes</taxon>
        <taxon>Cantharellales</taxon>
        <taxon>Botryobasidiaceae</taxon>
        <taxon>Botryobasidium</taxon>
    </lineage>
</organism>
<gene>
    <name evidence="7" type="ORF">BOTBODRAFT_36535</name>
</gene>
<dbReference type="Proteomes" id="UP000027195">
    <property type="component" value="Unassembled WGS sequence"/>
</dbReference>
<keyword evidence="2" id="KW-0963">Cytoplasm</keyword>
<evidence type="ECO:0000256" key="2">
    <source>
        <dbReference type="ARBA" id="ARBA00022490"/>
    </source>
</evidence>
<dbReference type="AlphaFoldDB" id="A0A067M5W8"/>
<evidence type="ECO:0000256" key="3">
    <source>
        <dbReference type="ARBA" id="ARBA00022574"/>
    </source>
</evidence>
<feature type="repeat" description="WD" evidence="6">
    <location>
        <begin position="107"/>
        <end position="148"/>
    </location>
</feature>
<dbReference type="OrthoDB" id="1068471at2759"/>
<feature type="repeat" description="WD" evidence="6">
    <location>
        <begin position="22"/>
        <end position="64"/>
    </location>
</feature>
<dbReference type="InterPro" id="IPR036322">
    <property type="entry name" value="WD40_repeat_dom_sf"/>
</dbReference>
<dbReference type="STRING" id="930990.A0A067M5W8"/>
<dbReference type="InterPro" id="IPR001680">
    <property type="entry name" value="WD40_rpt"/>
</dbReference>
<protein>
    <submittedName>
        <fullName evidence="7">Uncharacterized protein</fullName>
    </submittedName>
</protein>
<evidence type="ECO:0000256" key="1">
    <source>
        <dbReference type="ARBA" id="ARBA00004496"/>
    </source>
</evidence>
<dbReference type="InterPro" id="IPR051980">
    <property type="entry name" value="WD_repeat_MORG1"/>
</dbReference>
<dbReference type="SUPFAM" id="SSF50978">
    <property type="entry name" value="WD40 repeat-like"/>
    <property type="match status" value="1"/>
</dbReference>
<keyword evidence="3 6" id="KW-0853">WD repeat</keyword>
<dbReference type="SMART" id="SM00320">
    <property type="entry name" value="WD40"/>
    <property type="match status" value="7"/>
</dbReference>
<dbReference type="PANTHER" id="PTHR22842">
    <property type="entry name" value="WD40 REPEAT PROTEIN"/>
    <property type="match status" value="1"/>
</dbReference>
<dbReference type="EMBL" id="KL198071">
    <property type="protein sequence ID" value="KDQ10105.1"/>
    <property type="molecule type" value="Genomic_DNA"/>
</dbReference>
<dbReference type="HOGENOM" id="CLU_000288_57_1_1"/>
<dbReference type="GO" id="GO:0071013">
    <property type="term" value="C:catalytic step 2 spliceosome"/>
    <property type="evidence" value="ECO:0007669"/>
    <property type="project" value="TreeGrafter"/>
</dbReference>
<dbReference type="PANTHER" id="PTHR22842:SF3">
    <property type="entry name" value="WD REPEAT DOMAIN-CONTAINING PROTEIN 83"/>
    <property type="match status" value="1"/>
</dbReference>
<evidence type="ECO:0000256" key="6">
    <source>
        <dbReference type="PROSITE-ProRule" id="PRU00221"/>
    </source>
</evidence>
<dbReference type="InterPro" id="IPR019775">
    <property type="entry name" value="WD40_repeat_CS"/>
</dbReference>
<dbReference type="Pfam" id="PF00400">
    <property type="entry name" value="WD40"/>
    <property type="match status" value="4"/>
</dbReference>
<sequence length="318" mass="34437">MAQASVKLSSAAHVPRSLHLSLASHAGPVHVVRYAKQSAKHILTGGQDRTIRLWNPETGAEIKSYTGHGYEVLSLCIAPDNARFASSGGDRNVFLWDVATGQTIRRFTGHMGRINAVEFNGDASVLASGSFDATIRLWDLRAQSRAPIQTLDQAKDSISTLHIGSTEIISGSVDGHIRTYDLRKGELRSDFLGHPVTSILPTFDSTTLLASTLDSHLRLMDCVTGQALNTFSGHLNMSYRTRACFAHGEAAVICGDEEGRVWAWDLVNGTSLGADKPPKVHEKVITWTEHHPLHAGEMVTASADGTVKVWKTPPGDKV</sequence>